<gene>
    <name evidence="5" type="ORF">HNQ70_002765</name>
</gene>
<dbReference type="Proteomes" id="UP000532440">
    <property type="component" value="Unassembled WGS sequence"/>
</dbReference>
<dbReference type="PROSITE" id="PS00455">
    <property type="entry name" value="AMP_BINDING"/>
    <property type="match status" value="1"/>
</dbReference>
<evidence type="ECO:0000259" key="4">
    <source>
        <dbReference type="Pfam" id="PF13193"/>
    </source>
</evidence>
<dbReference type="InterPro" id="IPR020845">
    <property type="entry name" value="AMP-binding_CS"/>
</dbReference>
<feature type="domain" description="AMP-binding enzyme C-terminal" evidence="4">
    <location>
        <begin position="426"/>
        <end position="501"/>
    </location>
</feature>
<dbReference type="InterPro" id="IPR025110">
    <property type="entry name" value="AMP-bd_C"/>
</dbReference>
<dbReference type="EC" id="6.2.1.3" evidence="5"/>
<sequence>MNDKDRPWVLIGDERRSTADIEARAARAARGFEELGVRAGDVVAIVLRNDFPMVEATLGAGMAGAYVVPVNWHNTADEARYVLENSGAKVLVIHADLLASMGDIAPAGTPVIVVETPPGLVEAYPSARSAAAGPVDMIAWDSWLDSYAPKAPPFAVAPGSMIYTSGTTGRPKGVRRTPPTPAQAESSLAVMRQVGGLLPYVGRMQDVVLLIPGPAYHSSPNGWLFALLRMGANVCIEPRFDARRMLERIERERVTHVLAVPTMFIRLLALGEEVKARHDLSSVVHVMHVGAPCPPHVKRAMIDWWGPVISEHYGSTEVGAVTWCTAQEWLDHPGTVGRVVDGTEVVVMDAEGKVLPPGQSGEIVCGRATYPDFTYHGDDDKRRRSARGRLVATGDVGWFDEAGFLYLSGRASDMIIFGGTNVYPAEIESELTKLPGVADCAVFGIPDAEYGEQVCAFIQPKPGVELDAEQVRNGLAAHLASYKLPRHIEFVDSLPREDTGKIFKRKLRDPFWEGMERKI</sequence>
<accession>A0A7W8M9L2</accession>
<dbReference type="Gene3D" id="3.30.300.30">
    <property type="match status" value="1"/>
</dbReference>
<keyword evidence="2 5" id="KW-0436">Ligase</keyword>
<dbReference type="GO" id="GO:0031956">
    <property type="term" value="F:medium-chain fatty acid-CoA ligase activity"/>
    <property type="evidence" value="ECO:0007669"/>
    <property type="project" value="TreeGrafter"/>
</dbReference>
<dbReference type="InterPro" id="IPR042099">
    <property type="entry name" value="ANL_N_sf"/>
</dbReference>
<keyword evidence="6" id="KW-1185">Reference proteome</keyword>
<evidence type="ECO:0000259" key="3">
    <source>
        <dbReference type="Pfam" id="PF00501"/>
    </source>
</evidence>
<dbReference type="FunFam" id="3.30.300.30:FF:000008">
    <property type="entry name" value="2,3-dihydroxybenzoate-AMP ligase"/>
    <property type="match status" value="1"/>
</dbReference>
<dbReference type="Gene3D" id="3.40.50.12780">
    <property type="entry name" value="N-terminal domain of ligase-like"/>
    <property type="match status" value="1"/>
</dbReference>
<dbReference type="Pfam" id="PF13193">
    <property type="entry name" value="AMP-binding_C"/>
    <property type="match status" value="1"/>
</dbReference>
<dbReference type="EMBL" id="JACHGB010000005">
    <property type="protein sequence ID" value="MBB5272742.1"/>
    <property type="molecule type" value="Genomic_DNA"/>
</dbReference>
<dbReference type="SUPFAM" id="SSF56801">
    <property type="entry name" value="Acetyl-CoA synthetase-like"/>
    <property type="match status" value="1"/>
</dbReference>
<dbReference type="PANTHER" id="PTHR43201">
    <property type="entry name" value="ACYL-COA SYNTHETASE"/>
    <property type="match status" value="1"/>
</dbReference>
<evidence type="ECO:0000313" key="5">
    <source>
        <dbReference type="EMBL" id="MBB5272742.1"/>
    </source>
</evidence>
<dbReference type="GO" id="GO:0004467">
    <property type="term" value="F:long-chain fatty acid-CoA ligase activity"/>
    <property type="evidence" value="ECO:0007669"/>
    <property type="project" value="UniProtKB-EC"/>
</dbReference>
<dbReference type="RefSeq" id="WP_183968553.1">
    <property type="nucleotide sequence ID" value="NZ_BAABEW010000012.1"/>
</dbReference>
<dbReference type="InterPro" id="IPR045851">
    <property type="entry name" value="AMP-bd_C_sf"/>
</dbReference>
<evidence type="ECO:0000256" key="2">
    <source>
        <dbReference type="ARBA" id="ARBA00022598"/>
    </source>
</evidence>
<dbReference type="InterPro" id="IPR000873">
    <property type="entry name" value="AMP-dep_synth/lig_dom"/>
</dbReference>
<comment type="similarity">
    <text evidence="1">Belongs to the ATP-dependent AMP-binding enzyme family.</text>
</comment>
<organism evidence="5 6">
    <name type="scientific">Quisquiliibacterium transsilvanicum</name>
    <dbReference type="NCBI Taxonomy" id="1549638"/>
    <lineage>
        <taxon>Bacteria</taxon>
        <taxon>Pseudomonadati</taxon>
        <taxon>Pseudomonadota</taxon>
        <taxon>Betaproteobacteria</taxon>
        <taxon>Burkholderiales</taxon>
        <taxon>Burkholderiaceae</taxon>
        <taxon>Quisquiliibacterium</taxon>
    </lineage>
</organism>
<evidence type="ECO:0000313" key="6">
    <source>
        <dbReference type="Proteomes" id="UP000532440"/>
    </source>
</evidence>
<name>A0A7W8M9L2_9BURK</name>
<reference evidence="5 6" key="1">
    <citation type="submission" date="2020-08" db="EMBL/GenBank/DDBJ databases">
        <title>Genomic Encyclopedia of Type Strains, Phase IV (KMG-IV): sequencing the most valuable type-strain genomes for metagenomic binning, comparative biology and taxonomic classification.</title>
        <authorList>
            <person name="Goeker M."/>
        </authorList>
    </citation>
    <scope>NUCLEOTIDE SEQUENCE [LARGE SCALE GENOMIC DNA]</scope>
    <source>
        <strain evidence="5 6">DSM 29781</strain>
    </source>
</reference>
<dbReference type="Pfam" id="PF00501">
    <property type="entry name" value="AMP-binding"/>
    <property type="match status" value="1"/>
</dbReference>
<protein>
    <submittedName>
        <fullName evidence="5">Long-chain acyl-CoA synthetase</fullName>
        <ecNumber evidence="5">6.2.1.3</ecNumber>
    </submittedName>
</protein>
<dbReference type="PANTHER" id="PTHR43201:SF5">
    <property type="entry name" value="MEDIUM-CHAIN ACYL-COA LIGASE ACSF2, MITOCHONDRIAL"/>
    <property type="match status" value="1"/>
</dbReference>
<comment type="caution">
    <text evidence="5">The sequence shown here is derived from an EMBL/GenBank/DDBJ whole genome shotgun (WGS) entry which is preliminary data.</text>
</comment>
<feature type="domain" description="AMP-dependent synthetase/ligase" evidence="3">
    <location>
        <begin position="5"/>
        <end position="366"/>
    </location>
</feature>
<dbReference type="AlphaFoldDB" id="A0A7W8M9L2"/>
<evidence type="ECO:0000256" key="1">
    <source>
        <dbReference type="ARBA" id="ARBA00006432"/>
    </source>
</evidence>
<proteinExistence type="inferred from homology"/>